<keyword evidence="4" id="KW-0863">Zinc-finger</keyword>
<dbReference type="NCBIfam" id="TIGR00229">
    <property type="entry name" value="sensory_box"/>
    <property type="match status" value="1"/>
</dbReference>
<keyword evidence="9" id="KW-1185">Reference proteome</keyword>
<protein>
    <submittedName>
        <fullName evidence="8">Uncharacterized protein</fullName>
    </submittedName>
</protein>
<comment type="caution">
    <text evidence="8">The sequence shown here is derived from an EMBL/GenBank/DDBJ whole genome shotgun (WGS) entry which is preliminary data.</text>
</comment>
<evidence type="ECO:0000256" key="4">
    <source>
        <dbReference type="PROSITE-ProRule" id="PRU00094"/>
    </source>
</evidence>
<keyword evidence="1" id="KW-0285">Flavoprotein</keyword>
<gene>
    <name evidence="8" type="ORF">K7432_008091</name>
</gene>
<feature type="domain" description="GATA-type" evidence="7">
    <location>
        <begin position="677"/>
        <end position="707"/>
    </location>
</feature>
<keyword evidence="5" id="KW-0175">Coiled coil</keyword>
<sequence>MNFNASNLIDPQDEIKFENFIDSNTIVPFNVSMNNSNHEFLDPDMLYPAHFIQRPTDGYSSSLDLQSLDTGKANANQEDLNSMCLSIPVNPFSFDIPERVDMYATMNTNISELPSLESLVPQPAPQNCTEKVMGTSVGSLNSFPGLYSNSGFDMIGILGRISNRSNPQIDIGPVDMSCAFLVVDACRFDFPIVYASSSFEKLSGYKSTEIVGKNCRFLQSPDGQVSLGSRRRYTDNNAVHNIRNHMLQGKEYQVSIVNYKKDGQPFINLITIIPIAYEGAEITHFVGFQVNLIEQPNDILQKMKDGTYIVNYNLLNIPPLISTGLFHRPFDEYYKTTTLTASNGTSTAISPEVFDLIGIGANSDEDITTRLWNQMLIDNSEDLIHIVSLKGVFLFCSSSCKKMLGYDPEELIGRNVSYVCSPSDLVPVMREIKEAASGQDTTSLCYRIRRKDNSYIWFEAQGKLHSDQGKGRKCVVLVGRPRPVYKLSWDALGICGGLSDDEFWAKLTIDGTYLYATSECQKLLGVPSDELVGTSLYQLVKSDRTTAITSALQQVRMGTTVKLRHNIQNRRGQYVEFASTFYPGNPHVDTQNPAYILCQTRILEDGSDAEQSSISSNSPSPQTNQVCSDEDDVFDMLHVDRTTTWQYELHQLRLANKKLQEEIDNLTNSRKKKKRKVSNSKTCSSCQRTESSEWYTTEDGSHICSNCSASTSQYLKQASPSSSSSISRSSSEN</sequence>
<evidence type="ECO:0000256" key="5">
    <source>
        <dbReference type="SAM" id="Coils"/>
    </source>
</evidence>
<dbReference type="InterPro" id="IPR013655">
    <property type="entry name" value="PAS_fold_3"/>
</dbReference>
<evidence type="ECO:0000313" key="8">
    <source>
        <dbReference type="EMBL" id="KAK9764415.1"/>
    </source>
</evidence>
<dbReference type="InterPro" id="IPR001610">
    <property type="entry name" value="PAC"/>
</dbReference>
<accession>A0ABR2WSB3</accession>
<keyword evidence="2" id="KW-0288">FMN</keyword>
<feature type="domain" description="PAS" evidence="6">
    <location>
        <begin position="376"/>
        <end position="439"/>
    </location>
</feature>
<dbReference type="PANTHER" id="PTHR47429">
    <property type="entry name" value="PROTEIN TWIN LOV 1"/>
    <property type="match status" value="1"/>
</dbReference>
<keyword evidence="3" id="KW-0157">Chromophore</keyword>
<dbReference type="EMBL" id="JASJQH010000432">
    <property type="protein sequence ID" value="KAK9764415.1"/>
    <property type="molecule type" value="Genomic_DNA"/>
</dbReference>
<dbReference type="InterPro" id="IPR000014">
    <property type="entry name" value="PAS"/>
</dbReference>
<evidence type="ECO:0000256" key="1">
    <source>
        <dbReference type="ARBA" id="ARBA00022630"/>
    </source>
</evidence>
<evidence type="ECO:0000259" key="6">
    <source>
        <dbReference type="PROSITE" id="PS50112"/>
    </source>
</evidence>
<evidence type="ECO:0000313" key="9">
    <source>
        <dbReference type="Proteomes" id="UP001479436"/>
    </source>
</evidence>
<organism evidence="8 9">
    <name type="scientific">Basidiobolus ranarum</name>
    <dbReference type="NCBI Taxonomy" id="34480"/>
    <lineage>
        <taxon>Eukaryota</taxon>
        <taxon>Fungi</taxon>
        <taxon>Fungi incertae sedis</taxon>
        <taxon>Zoopagomycota</taxon>
        <taxon>Entomophthoromycotina</taxon>
        <taxon>Basidiobolomycetes</taxon>
        <taxon>Basidiobolales</taxon>
        <taxon>Basidiobolaceae</taxon>
        <taxon>Basidiobolus</taxon>
    </lineage>
</organism>
<name>A0ABR2WSB3_9FUNG</name>
<dbReference type="InterPro" id="IPR035965">
    <property type="entry name" value="PAS-like_dom_sf"/>
</dbReference>
<reference evidence="8 9" key="1">
    <citation type="submission" date="2023-04" db="EMBL/GenBank/DDBJ databases">
        <title>Genome of Basidiobolus ranarum AG-B5.</title>
        <authorList>
            <person name="Stajich J.E."/>
            <person name="Carter-House D."/>
            <person name="Gryganskyi A."/>
        </authorList>
    </citation>
    <scope>NUCLEOTIDE SEQUENCE [LARGE SCALE GENOMIC DNA]</scope>
    <source>
        <strain evidence="8 9">AG-B5</strain>
    </source>
</reference>
<dbReference type="Pfam" id="PF08447">
    <property type="entry name" value="PAS_3"/>
    <property type="match status" value="1"/>
</dbReference>
<proteinExistence type="predicted"/>
<dbReference type="SUPFAM" id="SSF55785">
    <property type="entry name" value="PYP-like sensor domain (PAS domain)"/>
    <property type="match status" value="3"/>
</dbReference>
<dbReference type="Pfam" id="PF13426">
    <property type="entry name" value="PAS_9"/>
    <property type="match status" value="1"/>
</dbReference>
<dbReference type="SMART" id="SM00086">
    <property type="entry name" value="PAC"/>
    <property type="match status" value="2"/>
</dbReference>
<dbReference type="InterPro" id="IPR000679">
    <property type="entry name" value="Znf_GATA"/>
</dbReference>
<dbReference type="Gene3D" id="3.30.450.20">
    <property type="entry name" value="PAS domain"/>
    <property type="match status" value="3"/>
</dbReference>
<feature type="coiled-coil region" evidence="5">
    <location>
        <begin position="649"/>
        <end position="676"/>
    </location>
</feature>
<evidence type="ECO:0000256" key="3">
    <source>
        <dbReference type="ARBA" id="ARBA00022991"/>
    </source>
</evidence>
<feature type="domain" description="PAS" evidence="6">
    <location>
        <begin position="192"/>
        <end position="214"/>
    </location>
</feature>
<keyword evidence="4" id="KW-0479">Metal-binding</keyword>
<dbReference type="PANTHER" id="PTHR47429:SF7">
    <property type="entry name" value="GATA-FACTOR"/>
    <property type="match status" value="1"/>
</dbReference>
<dbReference type="PROSITE" id="PS50114">
    <property type="entry name" value="GATA_ZN_FINGER_2"/>
    <property type="match status" value="1"/>
</dbReference>
<evidence type="ECO:0000256" key="2">
    <source>
        <dbReference type="ARBA" id="ARBA00022643"/>
    </source>
</evidence>
<dbReference type="SMART" id="SM00091">
    <property type="entry name" value="PAS"/>
    <property type="match status" value="3"/>
</dbReference>
<dbReference type="Proteomes" id="UP001479436">
    <property type="component" value="Unassembled WGS sequence"/>
</dbReference>
<dbReference type="PROSITE" id="PS50112">
    <property type="entry name" value="PAS"/>
    <property type="match status" value="3"/>
</dbReference>
<dbReference type="CDD" id="cd00130">
    <property type="entry name" value="PAS"/>
    <property type="match status" value="3"/>
</dbReference>
<feature type="domain" description="PAS" evidence="6">
    <location>
        <begin position="510"/>
        <end position="559"/>
    </location>
</feature>
<keyword evidence="4" id="KW-0862">Zinc</keyword>
<evidence type="ECO:0000259" key="7">
    <source>
        <dbReference type="PROSITE" id="PS50114"/>
    </source>
</evidence>